<protein>
    <submittedName>
        <fullName evidence="4">Uncharacterized protein</fullName>
    </submittedName>
</protein>
<dbReference type="EMBL" id="CP015878">
    <property type="protein sequence ID" value="ANI14408.1"/>
    <property type="molecule type" value="Genomic_DNA"/>
</dbReference>
<sequence>MTDADPRSDAAAPAETPAPPHPWAELAPEHFRLLRLAPLPTDRSTGTRALRFVQLGRVERHAPEQSLLRLSIQLPGQALRKEQNLFEVWADHRNKEVRFGADSGFALEPINRGLGRFLLAQGIAWARQKWAHYKVEGGVLGVKDAPNEEIRLRRDHFLRAQGFDVEYEDSRLLKARYGAGRVSELYDDWNKDKVQLVPLLDAAAMLEQADQNLASQDNEIRKLQQRIETFRRDDTSLRFIIACLTVFAVFQAGLLIWMATH</sequence>
<keyword evidence="3" id="KW-0472">Membrane</keyword>
<keyword evidence="3" id="KW-1133">Transmembrane helix</keyword>
<evidence type="ECO:0000256" key="2">
    <source>
        <dbReference type="SAM" id="MobiDB-lite"/>
    </source>
</evidence>
<accession>A0A1A9KA81</accession>
<evidence type="ECO:0000256" key="1">
    <source>
        <dbReference type="SAM" id="Coils"/>
    </source>
</evidence>
<dbReference type="RefSeq" id="WP_064582620.1">
    <property type="nucleotide sequence ID" value="NZ_CP015878.1"/>
</dbReference>
<reference evidence="4 5" key="1">
    <citation type="submission" date="2016-05" db="EMBL/GenBank/DDBJ databases">
        <title>Genome Sequence of Pseudomonas citronellolis Strain SJTE-3, an Estrogens and Persistent Organic Pollutants degradation strain.</title>
        <authorList>
            <person name="Liang R."/>
        </authorList>
    </citation>
    <scope>NUCLEOTIDE SEQUENCE [LARGE SCALE GENOMIC DNA]</scope>
    <source>
        <strain evidence="4 5">SJTE-3</strain>
    </source>
</reference>
<gene>
    <name evidence="4" type="ORF">A9C11_10620</name>
</gene>
<organism evidence="4 5">
    <name type="scientific">Pseudomonas citronellolis</name>
    <dbReference type="NCBI Taxonomy" id="53408"/>
    <lineage>
        <taxon>Bacteria</taxon>
        <taxon>Pseudomonadati</taxon>
        <taxon>Pseudomonadota</taxon>
        <taxon>Gammaproteobacteria</taxon>
        <taxon>Pseudomonadales</taxon>
        <taxon>Pseudomonadaceae</taxon>
        <taxon>Pseudomonas</taxon>
    </lineage>
</organism>
<dbReference type="Proteomes" id="UP000077748">
    <property type="component" value="Chromosome"/>
</dbReference>
<dbReference type="AlphaFoldDB" id="A0A1A9KA81"/>
<evidence type="ECO:0000313" key="4">
    <source>
        <dbReference type="EMBL" id="ANI14408.1"/>
    </source>
</evidence>
<proteinExistence type="predicted"/>
<feature type="coiled-coil region" evidence="1">
    <location>
        <begin position="199"/>
        <end position="233"/>
    </location>
</feature>
<evidence type="ECO:0000313" key="5">
    <source>
        <dbReference type="Proteomes" id="UP000077748"/>
    </source>
</evidence>
<evidence type="ECO:0000256" key="3">
    <source>
        <dbReference type="SAM" id="Phobius"/>
    </source>
</evidence>
<feature type="transmembrane region" description="Helical" evidence="3">
    <location>
        <begin position="239"/>
        <end position="259"/>
    </location>
</feature>
<keyword evidence="1" id="KW-0175">Coiled coil</keyword>
<keyword evidence="3" id="KW-0812">Transmembrane</keyword>
<name>A0A1A9KA81_9PSED</name>
<feature type="region of interest" description="Disordered" evidence="2">
    <location>
        <begin position="1"/>
        <end position="23"/>
    </location>
</feature>